<feature type="signal peptide" evidence="2">
    <location>
        <begin position="1"/>
        <end position="23"/>
    </location>
</feature>
<dbReference type="EMBL" id="CP036262">
    <property type="protein sequence ID" value="QDS93259.1"/>
    <property type="molecule type" value="Genomic_DNA"/>
</dbReference>
<dbReference type="KEGG" id="rml:FF011L_20210"/>
<evidence type="ECO:0000256" key="2">
    <source>
        <dbReference type="SAM" id="SignalP"/>
    </source>
</evidence>
<keyword evidence="1" id="KW-0175">Coiled coil</keyword>
<gene>
    <name evidence="3" type="ORF">FF011L_20210</name>
</gene>
<name>A0A517MEE8_9BACT</name>
<evidence type="ECO:0000313" key="3">
    <source>
        <dbReference type="EMBL" id="QDS93259.1"/>
    </source>
</evidence>
<proteinExistence type="predicted"/>
<evidence type="ECO:0000313" key="4">
    <source>
        <dbReference type="Proteomes" id="UP000320672"/>
    </source>
</evidence>
<organism evidence="3 4">
    <name type="scientific">Roseimaritima multifibrata</name>
    <dbReference type="NCBI Taxonomy" id="1930274"/>
    <lineage>
        <taxon>Bacteria</taxon>
        <taxon>Pseudomonadati</taxon>
        <taxon>Planctomycetota</taxon>
        <taxon>Planctomycetia</taxon>
        <taxon>Pirellulales</taxon>
        <taxon>Pirellulaceae</taxon>
        <taxon>Roseimaritima</taxon>
    </lineage>
</organism>
<protein>
    <submittedName>
        <fullName evidence="3">Uncharacterized protein</fullName>
    </submittedName>
</protein>
<dbReference type="AlphaFoldDB" id="A0A517MEE8"/>
<dbReference type="Proteomes" id="UP000320672">
    <property type="component" value="Chromosome"/>
</dbReference>
<accession>A0A517MEE8</accession>
<sequence precursor="true">MKLRLRVWLAGMAICLLPSLAHAQHFLNQCSAHPILVSSGLTADQAIAPTAITLVSNTSNSSTPAAATDSSAPSDLPGIRYCTPEAEAAPASSKAAPAKAELKAKAKAKAAKQAAAKAEAKAAKQAAEKAEAEAAKQAAANAEAAALFAAVTEESARLAIEAAEVEAAESAALDAALAIALERLAIEEPIDVPPLRDEAAEASPVAVATKAPMKKAPLNDSPVICTLRAPEEYLPYDLTAADALRWQVFAGGIPVPQRRLRIPNQPAATDSIVHNESSLHALYGPGEEPLASVVPPKPSVVATAAEPQGPMIPMDCLLDELVWQVSGALAEEGWLRENLQAESIGTQLPGLVFAARHQASEILVQIGQQFPVAPAIVGPPAAPQALAVALEIPAQVGPPQIIPDSVVIVSPYMPSVCCPIQNEADERVDCEAEPAGRLADNVESTDSRYDDGFDFEENFLAKLDRQDDDALTQATPQPSKEEIDANLQEVLDLVRSLANPFRNRIADGANETDTIQR</sequence>
<keyword evidence="2" id="KW-0732">Signal</keyword>
<evidence type="ECO:0000256" key="1">
    <source>
        <dbReference type="SAM" id="Coils"/>
    </source>
</evidence>
<feature type="chain" id="PRO_5021893242" evidence="2">
    <location>
        <begin position="24"/>
        <end position="517"/>
    </location>
</feature>
<keyword evidence="4" id="KW-1185">Reference proteome</keyword>
<reference evidence="3 4" key="1">
    <citation type="submission" date="2019-02" db="EMBL/GenBank/DDBJ databases">
        <title>Deep-cultivation of Planctomycetes and their phenomic and genomic characterization uncovers novel biology.</title>
        <authorList>
            <person name="Wiegand S."/>
            <person name="Jogler M."/>
            <person name="Boedeker C."/>
            <person name="Pinto D."/>
            <person name="Vollmers J."/>
            <person name="Rivas-Marin E."/>
            <person name="Kohn T."/>
            <person name="Peeters S.H."/>
            <person name="Heuer A."/>
            <person name="Rast P."/>
            <person name="Oberbeckmann S."/>
            <person name="Bunk B."/>
            <person name="Jeske O."/>
            <person name="Meyerdierks A."/>
            <person name="Storesund J.E."/>
            <person name="Kallscheuer N."/>
            <person name="Luecker S."/>
            <person name="Lage O.M."/>
            <person name="Pohl T."/>
            <person name="Merkel B.J."/>
            <person name="Hornburger P."/>
            <person name="Mueller R.-W."/>
            <person name="Bruemmer F."/>
            <person name="Labrenz M."/>
            <person name="Spormann A.M."/>
            <person name="Op den Camp H."/>
            <person name="Overmann J."/>
            <person name="Amann R."/>
            <person name="Jetten M.S.M."/>
            <person name="Mascher T."/>
            <person name="Medema M.H."/>
            <person name="Devos D.P."/>
            <person name="Kaster A.-K."/>
            <person name="Ovreas L."/>
            <person name="Rohde M."/>
            <person name="Galperin M.Y."/>
            <person name="Jogler C."/>
        </authorList>
    </citation>
    <scope>NUCLEOTIDE SEQUENCE [LARGE SCALE GENOMIC DNA]</scope>
    <source>
        <strain evidence="3 4">FF011L</strain>
    </source>
</reference>
<feature type="coiled-coil region" evidence="1">
    <location>
        <begin position="101"/>
        <end position="145"/>
    </location>
</feature>
<dbReference type="RefSeq" id="WP_218933105.1">
    <property type="nucleotide sequence ID" value="NZ_CP036262.1"/>
</dbReference>